<dbReference type="Gene3D" id="1.25.10.10">
    <property type="entry name" value="Leucine-rich Repeat Variant"/>
    <property type="match status" value="1"/>
</dbReference>
<dbReference type="Proteomes" id="UP000245119">
    <property type="component" value="Linkage Group LG8"/>
</dbReference>
<dbReference type="InterPro" id="IPR039918">
    <property type="entry name" value="PPP4R4"/>
</dbReference>
<feature type="compositionally biased region" description="Low complexity" evidence="2">
    <location>
        <begin position="854"/>
        <end position="864"/>
    </location>
</feature>
<feature type="repeat" description="HEAT" evidence="1">
    <location>
        <begin position="291"/>
        <end position="328"/>
    </location>
</feature>
<name>A0A2T7NYS8_POMCA</name>
<dbReference type="GO" id="GO:0008287">
    <property type="term" value="C:protein serine/threonine phosphatase complex"/>
    <property type="evidence" value="ECO:0007669"/>
    <property type="project" value="TreeGrafter"/>
</dbReference>
<feature type="region of interest" description="Disordered" evidence="2">
    <location>
        <begin position="1"/>
        <end position="23"/>
    </location>
</feature>
<dbReference type="InterPro" id="IPR011989">
    <property type="entry name" value="ARM-like"/>
</dbReference>
<gene>
    <name evidence="3" type="ORF">C0Q70_14001</name>
</gene>
<proteinExistence type="predicted"/>
<dbReference type="AlphaFoldDB" id="A0A2T7NYS8"/>
<reference evidence="3 4" key="1">
    <citation type="submission" date="2018-04" db="EMBL/GenBank/DDBJ databases">
        <title>The genome of golden apple snail Pomacea canaliculata provides insight into stress tolerance and invasive adaptation.</title>
        <authorList>
            <person name="Liu C."/>
            <person name="Liu B."/>
            <person name="Ren Y."/>
            <person name="Zhang Y."/>
            <person name="Wang H."/>
            <person name="Li S."/>
            <person name="Jiang F."/>
            <person name="Yin L."/>
            <person name="Zhang G."/>
            <person name="Qian W."/>
            <person name="Fan W."/>
        </authorList>
    </citation>
    <scope>NUCLEOTIDE SEQUENCE [LARGE SCALE GENOMIC DNA]</scope>
    <source>
        <strain evidence="3">SZHN2017</strain>
        <tissue evidence="3">Muscle</tissue>
    </source>
</reference>
<feature type="compositionally biased region" description="Polar residues" evidence="2">
    <location>
        <begin position="994"/>
        <end position="1032"/>
    </location>
</feature>
<dbReference type="GO" id="GO:0005829">
    <property type="term" value="C:cytosol"/>
    <property type="evidence" value="ECO:0007669"/>
    <property type="project" value="TreeGrafter"/>
</dbReference>
<feature type="repeat" description="HEAT" evidence="1">
    <location>
        <begin position="330"/>
        <end position="366"/>
    </location>
</feature>
<dbReference type="GO" id="GO:0019888">
    <property type="term" value="F:protein phosphatase regulator activity"/>
    <property type="evidence" value="ECO:0007669"/>
    <property type="project" value="TreeGrafter"/>
</dbReference>
<feature type="compositionally biased region" description="Polar residues" evidence="2">
    <location>
        <begin position="969"/>
        <end position="985"/>
    </location>
</feature>
<feature type="compositionally biased region" description="Polar residues" evidence="2">
    <location>
        <begin position="832"/>
        <end position="848"/>
    </location>
</feature>
<evidence type="ECO:0000313" key="3">
    <source>
        <dbReference type="EMBL" id="PVD26330.1"/>
    </source>
</evidence>
<dbReference type="SUPFAM" id="SSF48371">
    <property type="entry name" value="ARM repeat"/>
    <property type="match status" value="1"/>
</dbReference>
<feature type="region of interest" description="Disordered" evidence="2">
    <location>
        <begin position="956"/>
        <end position="1032"/>
    </location>
</feature>
<dbReference type="PANTHER" id="PTHR21467:SF0">
    <property type="entry name" value="SERINE_THREONINE-PROTEIN PHOSPHATASE 4 REGULATORY SUBUNIT 4"/>
    <property type="match status" value="1"/>
</dbReference>
<feature type="region of interest" description="Disordered" evidence="2">
    <location>
        <begin position="796"/>
        <end position="864"/>
    </location>
</feature>
<comment type="caution">
    <text evidence="3">The sequence shown here is derived from an EMBL/GenBank/DDBJ whole genome shotgun (WGS) entry which is preliminary data.</text>
</comment>
<organism evidence="3 4">
    <name type="scientific">Pomacea canaliculata</name>
    <name type="common">Golden apple snail</name>
    <dbReference type="NCBI Taxonomy" id="400727"/>
    <lineage>
        <taxon>Eukaryota</taxon>
        <taxon>Metazoa</taxon>
        <taxon>Spiralia</taxon>
        <taxon>Lophotrochozoa</taxon>
        <taxon>Mollusca</taxon>
        <taxon>Gastropoda</taxon>
        <taxon>Caenogastropoda</taxon>
        <taxon>Architaenioglossa</taxon>
        <taxon>Ampullarioidea</taxon>
        <taxon>Ampullariidae</taxon>
        <taxon>Pomacea</taxon>
    </lineage>
</organism>
<dbReference type="InterPro" id="IPR021133">
    <property type="entry name" value="HEAT_type_2"/>
</dbReference>
<sequence>MHGSRDTRQTARAPPSPPQQPLHPCAICCDTTATLSACQSRKWAPPSNRSPKTIKTEQRIHMLRRPQEHMVDQAQVLAKLGDSESSARFCHITLHRQLDANEYDPVEWALNAATLSQSKEELEKLTVDEQLSDIERAVYLLSSGQEVQRISVITALPNLLKENNAECMRRVVPKVREVLYVAQQDMQLAASSAFLQILQDQLIPVQNYTQTFLQTILSSVDSKDSEVAAAWLDTLLDVIDLLPKEIIKKDILSIAISKGQISQPVQARLSCCKILGKVATKFEPFVIKKEILPVVQQLCQDVEHEVRACMCFQLESVARGLGLETTKAVILPELLELADDEESDVRIMGLDTFVNILSLLDDETREGVVVPLVHKFCNRAMTTHDRTLPFVAKQFGKICHGLESNLSGELKHFFIHFYKKLCKMGLQEKSKSIDKQGTPGSYPYDDEDRHVQTRQNAAFNFPAMVLFVGVKSFKSDLHPIFGVLCKDPHVTVRQTMASCFHEVGCFFLAYINLGGILSVICSNDLQVLQGVVSSFSLTLDGVPKNMGFIADAKASLVMEVVSALLSAETVVFASNNWRLQEDMMNNMACLGKVCSSDMLYTRVIPVLLHKMKHGRALPVRYAASRSLLVLMRCIRRLDQRQYLVDCILEDFCQGHSCHSRSLFLVICKYVIELYSKAFFKDNFFLYVLPLAFDPVPNIRMRACALLPDLKRLIKLPHDTTLKSSLEACIRKVLVNEKDKDVLFTMKNAVDELDQIHVQMELTIPRLKPIEEDADDLVKEEEERQLLELEEKDRKEEEMKAIKMDKRHSVPSKRDLPNTKIPAPKRSHESKMNRISQPSPAKPVQNTAKPEQRRSVGSPSTSTTSTAVTEFNGMAEGQESVLLPHMIKSKSTTSIPSLSHIPRPGENSFLFFPTSSGQDFDMLNFCSLFTFDTSTSASRPSTPPRKEASCRIPVLHSLGRPAASGPGTGLTKQNSSATRLGTNVTAASRKGSVGSLPSTTARRGSLGSACSTKSGTDSSWQPCSPGASSTTYC</sequence>
<dbReference type="InterPro" id="IPR016024">
    <property type="entry name" value="ARM-type_fold"/>
</dbReference>
<dbReference type="PROSITE" id="PS50077">
    <property type="entry name" value="HEAT_REPEAT"/>
    <property type="match status" value="2"/>
</dbReference>
<feature type="compositionally biased region" description="Basic and acidic residues" evidence="2">
    <location>
        <begin position="796"/>
        <end position="816"/>
    </location>
</feature>
<evidence type="ECO:0000256" key="1">
    <source>
        <dbReference type="PROSITE-ProRule" id="PRU00103"/>
    </source>
</evidence>
<dbReference type="EMBL" id="PZQS01000008">
    <property type="protein sequence ID" value="PVD26330.1"/>
    <property type="molecule type" value="Genomic_DNA"/>
</dbReference>
<evidence type="ECO:0008006" key="5">
    <source>
        <dbReference type="Google" id="ProtNLM"/>
    </source>
</evidence>
<evidence type="ECO:0000256" key="2">
    <source>
        <dbReference type="SAM" id="MobiDB-lite"/>
    </source>
</evidence>
<dbReference type="STRING" id="400727.A0A2T7NYS8"/>
<accession>A0A2T7NYS8</accession>
<keyword evidence="4" id="KW-1185">Reference proteome</keyword>
<dbReference type="OrthoDB" id="340346at2759"/>
<dbReference type="PANTHER" id="PTHR21467">
    <property type="entry name" value="PROTEIN PHOSPHATASE 4 REGULATORY SUBUNIT 4 PPP4R4"/>
    <property type="match status" value="1"/>
</dbReference>
<evidence type="ECO:0000313" key="4">
    <source>
        <dbReference type="Proteomes" id="UP000245119"/>
    </source>
</evidence>
<protein>
    <recommendedName>
        <fullName evidence="5">Serine/threonine-protein phosphatase 4 regulatory subunit 4</fullName>
    </recommendedName>
</protein>